<sequence length="665" mass="76197">MNLEPESNKRIDKVLTSLNRCPYEDRKNVNPQRIEGTCEWFRNHKQFKQWDEGSTSGLLWVSADPGCGKSVLSRYLVDNELKSPQRTVCYFFFKDGFPDQQSASVALCSLLRQLFLSQRHLLGGKTLASIENERSTLYSSFNQLWDILLHVAKDNSFGETVCVLDALDECWRSDFEQLSTELVRFYMKKPGTKLKFLLLSRPYDHIQWNFQTLKNSMPTIHLSGESEEEMEDIVKEIDLVVKHRIATIGAKRRLRPEECDHLQSLMTAVPNRTYLWATLTLDVVENMHGFTRGNVIRTIKKLPETVDQAYTSILARGSDIPKALRALRCVATARRPLWVKEVMVMTAVEEHHASFDDLEEELEAEERFQTTLRNLCGLCLVVIGGKVYFLHQTVREFLVSSEQESNCEIQPSILEYDPTLWKHALDQTTSHRVLAQACIWYLLLPVPPIPGVSSQRGFDGYSLEYWDHHFRESATEGRDILMLSAIKLLDPAGSWWRIEASSRRKNAHHSNFPNALLSATVHNLPTVVEFLLQETEGIDVNATDAELNRSSLAWAADRALRSIVVMLTKHQQTNVNIKDCNGNTPLILAVYDSEGGMPDTTIVYSLLRHEQLDFYARNKKGQSALDVAQQWPAIEFFDEIDSAFSSLLKSRLEAIRAHWYTRLRD</sequence>
<protein>
    <submittedName>
        <fullName evidence="4">Uncharacterized protein</fullName>
    </submittedName>
</protein>
<dbReference type="Proteomes" id="UP000800035">
    <property type="component" value="Unassembled WGS sequence"/>
</dbReference>
<dbReference type="InterPro" id="IPR054471">
    <property type="entry name" value="GPIID_WHD"/>
</dbReference>
<organism evidence="4 5">
    <name type="scientific">Byssothecium circinans</name>
    <dbReference type="NCBI Taxonomy" id="147558"/>
    <lineage>
        <taxon>Eukaryota</taxon>
        <taxon>Fungi</taxon>
        <taxon>Dikarya</taxon>
        <taxon>Ascomycota</taxon>
        <taxon>Pezizomycotina</taxon>
        <taxon>Dothideomycetes</taxon>
        <taxon>Pleosporomycetidae</taxon>
        <taxon>Pleosporales</taxon>
        <taxon>Massarineae</taxon>
        <taxon>Massarinaceae</taxon>
        <taxon>Byssothecium</taxon>
    </lineage>
</organism>
<reference evidence="4" key="1">
    <citation type="journal article" date="2020" name="Stud. Mycol.">
        <title>101 Dothideomycetes genomes: a test case for predicting lifestyles and emergence of pathogens.</title>
        <authorList>
            <person name="Haridas S."/>
            <person name="Albert R."/>
            <person name="Binder M."/>
            <person name="Bloem J."/>
            <person name="Labutti K."/>
            <person name="Salamov A."/>
            <person name="Andreopoulos B."/>
            <person name="Baker S."/>
            <person name="Barry K."/>
            <person name="Bills G."/>
            <person name="Bluhm B."/>
            <person name="Cannon C."/>
            <person name="Castanera R."/>
            <person name="Culley D."/>
            <person name="Daum C."/>
            <person name="Ezra D."/>
            <person name="Gonzalez J."/>
            <person name="Henrissat B."/>
            <person name="Kuo A."/>
            <person name="Liang C."/>
            <person name="Lipzen A."/>
            <person name="Lutzoni F."/>
            <person name="Magnuson J."/>
            <person name="Mondo S."/>
            <person name="Nolan M."/>
            <person name="Ohm R."/>
            <person name="Pangilinan J."/>
            <person name="Park H.-J."/>
            <person name="Ramirez L."/>
            <person name="Alfaro M."/>
            <person name="Sun H."/>
            <person name="Tritt A."/>
            <person name="Yoshinaga Y."/>
            <person name="Zwiers L.-H."/>
            <person name="Turgeon B."/>
            <person name="Goodwin S."/>
            <person name="Spatafora J."/>
            <person name="Crous P."/>
            <person name="Grigoriev I."/>
        </authorList>
    </citation>
    <scope>NUCLEOTIDE SEQUENCE</scope>
    <source>
        <strain evidence="4">CBS 675.92</strain>
    </source>
</reference>
<dbReference type="InterPro" id="IPR036770">
    <property type="entry name" value="Ankyrin_rpt-contain_sf"/>
</dbReference>
<keyword evidence="5" id="KW-1185">Reference proteome</keyword>
<dbReference type="Pfam" id="PF24883">
    <property type="entry name" value="NPHP3_N"/>
    <property type="match status" value="1"/>
</dbReference>
<dbReference type="PANTHER" id="PTHR10039">
    <property type="entry name" value="AMELOGENIN"/>
    <property type="match status" value="1"/>
</dbReference>
<dbReference type="Gene3D" id="1.25.40.20">
    <property type="entry name" value="Ankyrin repeat-containing domain"/>
    <property type="match status" value="1"/>
</dbReference>
<dbReference type="OrthoDB" id="194358at2759"/>
<name>A0A6A5TGL0_9PLEO</name>
<dbReference type="InterPro" id="IPR027417">
    <property type="entry name" value="P-loop_NTPase"/>
</dbReference>
<gene>
    <name evidence="4" type="ORF">CC80DRAFT_209398</name>
</gene>
<dbReference type="AlphaFoldDB" id="A0A6A5TGL0"/>
<dbReference type="EMBL" id="ML977018">
    <property type="protein sequence ID" value="KAF1951310.1"/>
    <property type="molecule type" value="Genomic_DNA"/>
</dbReference>
<dbReference type="SUPFAM" id="SSF48403">
    <property type="entry name" value="Ankyrin repeat"/>
    <property type="match status" value="1"/>
</dbReference>
<dbReference type="PANTHER" id="PTHR10039:SF15">
    <property type="entry name" value="NACHT DOMAIN-CONTAINING PROTEIN"/>
    <property type="match status" value="1"/>
</dbReference>
<dbReference type="Gene3D" id="3.40.50.300">
    <property type="entry name" value="P-loop containing nucleotide triphosphate hydrolases"/>
    <property type="match status" value="1"/>
</dbReference>
<feature type="domain" description="Nephrocystin 3-like N-terminal" evidence="3">
    <location>
        <begin position="36"/>
        <end position="201"/>
    </location>
</feature>
<dbReference type="Pfam" id="PF22939">
    <property type="entry name" value="WHD_GPIID"/>
    <property type="match status" value="1"/>
</dbReference>
<evidence type="ECO:0000313" key="4">
    <source>
        <dbReference type="EMBL" id="KAF1951310.1"/>
    </source>
</evidence>
<evidence type="ECO:0000259" key="3">
    <source>
        <dbReference type="Pfam" id="PF24883"/>
    </source>
</evidence>
<dbReference type="InterPro" id="IPR056884">
    <property type="entry name" value="NPHP3-like_N"/>
</dbReference>
<dbReference type="SUPFAM" id="SSF52540">
    <property type="entry name" value="P-loop containing nucleoside triphosphate hydrolases"/>
    <property type="match status" value="1"/>
</dbReference>
<keyword evidence="1" id="KW-0677">Repeat</keyword>
<accession>A0A6A5TGL0</accession>
<evidence type="ECO:0000313" key="5">
    <source>
        <dbReference type="Proteomes" id="UP000800035"/>
    </source>
</evidence>
<evidence type="ECO:0000256" key="1">
    <source>
        <dbReference type="ARBA" id="ARBA00022737"/>
    </source>
</evidence>
<evidence type="ECO:0000259" key="2">
    <source>
        <dbReference type="Pfam" id="PF22939"/>
    </source>
</evidence>
<feature type="domain" description="GPI inositol-deacylase winged helix" evidence="2">
    <location>
        <begin position="323"/>
        <end position="407"/>
    </location>
</feature>
<proteinExistence type="predicted"/>